<feature type="transmembrane region" description="Helical" evidence="6">
    <location>
        <begin position="118"/>
        <end position="139"/>
    </location>
</feature>
<dbReference type="InterPro" id="IPR006696">
    <property type="entry name" value="DUF423"/>
</dbReference>
<evidence type="ECO:0000256" key="4">
    <source>
        <dbReference type="ARBA" id="ARBA00022989"/>
    </source>
</evidence>
<reference evidence="8" key="1">
    <citation type="submission" date="2025-08" db="UniProtKB">
        <authorList>
            <consortium name="RefSeq"/>
        </authorList>
    </citation>
    <scope>IDENTIFICATION</scope>
    <source>
        <tissue evidence="8">Muscle</tissue>
    </source>
</reference>
<keyword evidence="7" id="KW-1185">Reference proteome</keyword>
<evidence type="ECO:0000313" key="8">
    <source>
        <dbReference type="RefSeq" id="XP_013785382.1"/>
    </source>
</evidence>
<protein>
    <submittedName>
        <fullName evidence="8">Transmembrane protein 256 homolog</fullName>
    </submittedName>
</protein>
<evidence type="ECO:0000256" key="3">
    <source>
        <dbReference type="ARBA" id="ARBA00022692"/>
    </source>
</evidence>
<dbReference type="Pfam" id="PF04241">
    <property type="entry name" value="DUF423"/>
    <property type="match status" value="1"/>
</dbReference>
<dbReference type="RefSeq" id="XP_013785382.1">
    <property type="nucleotide sequence ID" value="XM_013929928.2"/>
</dbReference>
<evidence type="ECO:0000256" key="2">
    <source>
        <dbReference type="ARBA" id="ARBA00006208"/>
    </source>
</evidence>
<evidence type="ECO:0000313" key="7">
    <source>
        <dbReference type="Proteomes" id="UP000694941"/>
    </source>
</evidence>
<dbReference type="PANTHER" id="PTHR43461:SF1">
    <property type="entry name" value="TRANSMEMBRANE PROTEIN 256"/>
    <property type="match status" value="1"/>
</dbReference>
<dbReference type="PANTHER" id="PTHR43461">
    <property type="entry name" value="TRANSMEMBRANE PROTEIN 256"/>
    <property type="match status" value="1"/>
</dbReference>
<dbReference type="GeneID" id="106469433"/>
<feature type="transmembrane region" description="Helical" evidence="6">
    <location>
        <begin position="58"/>
        <end position="81"/>
    </location>
</feature>
<keyword evidence="4 6" id="KW-1133">Transmembrane helix</keyword>
<accession>A0ABM1BN67</accession>
<gene>
    <name evidence="8" type="primary">LOC106469433</name>
</gene>
<dbReference type="Proteomes" id="UP000694941">
    <property type="component" value="Unplaced"/>
</dbReference>
<sequence length="166" mass="18185">METIQSTTQSAYKWVQKLWRGNKEEVSSSYSKSTGNVKFPGQKFAAEHISTLTAGSNFVRFAGICGATAVVMGAYGAHVYYPRKDVPDELKQVFETANRYHFLHSLALLAVPLTRKPVLVGTLLLLGMGIFCGSCYIYAITGNKHAGKFTPYGGNLLILGWLAMLL</sequence>
<keyword evidence="3 6" id="KW-0812">Transmembrane</keyword>
<evidence type="ECO:0000256" key="1">
    <source>
        <dbReference type="ARBA" id="ARBA00004141"/>
    </source>
</evidence>
<organism evidence="7 8">
    <name type="scientific">Limulus polyphemus</name>
    <name type="common">Atlantic horseshoe crab</name>
    <dbReference type="NCBI Taxonomy" id="6850"/>
    <lineage>
        <taxon>Eukaryota</taxon>
        <taxon>Metazoa</taxon>
        <taxon>Ecdysozoa</taxon>
        <taxon>Arthropoda</taxon>
        <taxon>Chelicerata</taxon>
        <taxon>Merostomata</taxon>
        <taxon>Xiphosura</taxon>
        <taxon>Limulidae</taxon>
        <taxon>Limulus</taxon>
    </lineage>
</organism>
<name>A0ABM1BN67_LIMPO</name>
<comment type="subcellular location">
    <subcellularLocation>
        <location evidence="1">Membrane</location>
        <topology evidence="1">Multi-pass membrane protein</topology>
    </subcellularLocation>
</comment>
<proteinExistence type="inferred from homology"/>
<comment type="similarity">
    <text evidence="2">Belongs to the TMEM256 family.</text>
</comment>
<keyword evidence="5 6" id="KW-0472">Membrane</keyword>
<evidence type="ECO:0000256" key="5">
    <source>
        <dbReference type="ARBA" id="ARBA00023136"/>
    </source>
</evidence>
<evidence type="ECO:0000256" key="6">
    <source>
        <dbReference type="SAM" id="Phobius"/>
    </source>
</evidence>